<evidence type="ECO:0000313" key="4">
    <source>
        <dbReference type="Proteomes" id="UP000092124"/>
    </source>
</evidence>
<dbReference type="Pfam" id="PF00074">
    <property type="entry name" value="RnaseA"/>
    <property type="match status" value="1"/>
</dbReference>
<dbReference type="STRING" id="56216.A0A1A6FW26"/>
<reference evidence="3 4" key="1">
    <citation type="submission" date="2016-06" db="EMBL/GenBank/DDBJ databases">
        <title>The Draft Genome Sequence and Annotation of the Desert Woodrat Neotoma lepida.</title>
        <authorList>
            <person name="Campbell M."/>
            <person name="Oakeson K.F."/>
            <person name="Yandell M."/>
            <person name="Halpert J.R."/>
            <person name="Dearing D."/>
        </authorList>
    </citation>
    <scope>NUCLEOTIDE SEQUENCE [LARGE SCALE GENOMIC DNA]</scope>
    <source>
        <strain evidence="3">417</strain>
        <tissue evidence="3">Liver</tissue>
    </source>
</reference>
<comment type="caution">
    <text evidence="3">The sequence shown here is derived from an EMBL/GenBank/DDBJ whole genome shotgun (WGS) entry which is preliminary data.</text>
</comment>
<proteinExistence type="predicted"/>
<keyword evidence="4" id="KW-1185">Reference proteome</keyword>
<protein>
    <recommendedName>
        <fullName evidence="2">Ribonuclease A-domain domain-containing protein</fullName>
    </recommendedName>
</protein>
<dbReference type="SUPFAM" id="SSF54076">
    <property type="entry name" value="RNase A-like"/>
    <property type="match status" value="1"/>
</dbReference>
<organism evidence="3 4">
    <name type="scientific">Neotoma lepida</name>
    <name type="common">Desert woodrat</name>
    <dbReference type="NCBI Taxonomy" id="56216"/>
    <lineage>
        <taxon>Eukaryota</taxon>
        <taxon>Metazoa</taxon>
        <taxon>Chordata</taxon>
        <taxon>Craniata</taxon>
        <taxon>Vertebrata</taxon>
        <taxon>Euteleostomi</taxon>
        <taxon>Mammalia</taxon>
        <taxon>Eutheria</taxon>
        <taxon>Euarchontoglires</taxon>
        <taxon>Glires</taxon>
        <taxon>Rodentia</taxon>
        <taxon>Myomorpha</taxon>
        <taxon>Muroidea</taxon>
        <taxon>Cricetidae</taxon>
        <taxon>Neotominae</taxon>
        <taxon>Neotoma</taxon>
    </lineage>
</organism>
<name>A0A1A6FW26_NEOLE</name>
<evidence type="ECO:0000313" key="3">
    <source>
        <dbReference type="EMBL" id="OBS57347.1"/>
    </source>
</evidence>
<feature type="chain" id="PRO_5008345089" description="Ribonuclease A-domain domain-containing protein" evidence="1">
    <location>
        <begin position="25"/>
        <end position="141"/>
    </location>
</feature>
<dbReference type="OrthoDB" id="9835306at2759"/>
<evidence type="ECO:0000256" key="1">
    <source>
        <dbReference type="SAM" id="SignalP"/>
    </source>
</evidence>
<feature type="signal peptide" evidence="1">
    <location>
        <begin position="1"/>
        <end position="24"/>
    </location>
</feature>
<dbReference type="InterPro" id="IPR023412">
    <property type="entry name" value="RNaseA_domain"/>
</dbReference>
<dbReference type="EMBL" id="LZPO01117155">
    <property type="protein sequence ID" value="OBS57347.1"/>
    <property type="molecule type" value="Genomic_DNA"/>
</dbReference>
<feature type="domain" description="Ribonuclease A-domain" evidence="2">
    <location>
        <begin position="60"/>
        <end position="117"/>
    </location>
</feature>
<gene>
    <name evidence="3" type="ORF">A6R68_11528</name>
</gene>
<accession>A0A1A6FW26</accession>
<evidence type="ECO:0000259" key="2">
    <source>
        <dbReference type="Pfam" id="PF00074"/>
    </source>
</evidence>
<dbReference type="Proteomes" id="UP000092124">
    <property type="component" value="Unassembled WGS sequence"/>
</dbReference>
<dbReference type="AlphaFoldDB" id="A0A1A6FW26"/>
<sequence>MKSLVTKYPWPLTLLLLLPLKPQGEYWDYIEYEMPPTLRDYFREFHSTGPTKPPTKERIIEMIIADPELPLIGDDYCDTELFLKNVYYKLRCYPEHYFVSVPYKELQKACYGKRVCLHLSTLCLQRRLEIVMKEMPIHSKQ</sequence>
<dbReference type="InterPro" id="IPR036816">
    <property type="entry name" value="RNaseA-like_dom_sf"/>
</dbReference>
<keyword evidence="1" id="KW-0732">Signal</keyword>